<dbReference type="SUPFAM" id="SSF56935">
    <property type="entry name" value="Porins"/>
    <property type="match status" value="1"/>
</dbReference>
<dbReference type="Gene3D" id="2.40.170.20">
    <property type="entry name" value="TonB-dependent receptor, beta-barrel domain"/>
    <property type="match status" value="1"/>
</dbReference>
<reference evidence="5 6" key="1">
    <citation type="submission" date="2020-08" db="EMBL/GenBank/DDBJ databases">
        <title>Genomic Encyclopedia of Type Strains, Phase IV (KMG-V): Genome sequencing to study the core and pangenomes of soil and plant-associated prokaryotes.</title>
        <authorList>
            <person name="Whitman W."/>
        </authorList>
    </citation>
    <scope>NUCLEOTIDE SEQUENCE [LARGE SCALE GENOMIC DNA]</scope>
    <source>
        <strain evidence="5 6">X5P3</strain>
    </source>
</reference>
<feature type="domain" description="TonB-dependent transporter Oar-like beta-barrel" evidence="4">
    <location>
        <begin position="279"/>
        <end position="1190"/>
    </location>
</feature>
<name>A0A7W7ZLG0_9BACT</name>
<evidence type="ECO:0000256" key="2">
    <source>
        <dbReference type="ARBA" id="ARBA00023136"/>
    </source>
</evidence>
<organism evidence="5 6">
    <name type="scientific">Granulicella mallensis</name>
    <dbReference type="NCBI Taxonomy" id="940614"/>
    <lineage>
        <taxon>Bacteria</taxon>
        <taxon>Pseudomonadati</taxon>
        <taxon>Acidobacteriota</taxon>
        <taxon>Terriglobia</taxon>
        <taxon>Terriglobales</taxon>
        <taxon>Acidobacteriaceae</taxon>
        <taxon>Granulicella</taxon>
    </lineage>
</organism>
<dbReference type="InterPro" id="IPR008969">
    <property type="entry name" value="CarboxyPept-like_regulatory"/>
</dbReference>
<dbReference type="EMBL" id="JACHIO010000002">
    <property type="protein sequence ID" value="MBB5062121.1"/>
    <property type="molecule type" value="Genomic_DNA"/>
</dbReference>
<keyword evidence="2" id="KW-0472">Membrane</keyword>
<dbReference type="Proteomes" id="UP000584867">
    <property type="component" value="Unassembled WGS sequence"/>
</dbReference>
<dbReference type="InterPro" id="IPR036942">
    <property type="entry name" value="Beta-barrel_TonB_sf"/>
</dbReference>
<evidence type="ECO:0000256" key="1">
    <source>
        <dbReference type="ARBA" id="ARBA00004442"/>
    </source>
</evidence>
<dbReference type="AlphaFoldDB" id="A0A7W7ZLG0"/>
<dbReference type="Gene3D" id="2.60.40.1120">
    <property type="entry name" value="Carboxypeptidase-like, regulatory domain"/>
    <property type="match status" value="1"/>
</dbReference>
<evidence type="ECO:0000259" key="4">
    <source>
        <dbReference type="Pfam" id="PF25183"/>
    </source>
</evidence>
<sequence>MFRKSMSLSSPNERFRRPFAAKFLIEGLSRVTSSFAPISLMLFLFVGMVIIHPTALRAQSDNSSIAGTITDPSGAEIGQASITVTSELNGAVHKTASNKSGFYTIAGLSPGKYTVAVTAPGFSTVTKTNNNLDPSLPATVNVMLPVGNDTEQVEVTAQETTLQADTATLGRVITSSQADNLPLNGRNPIYLALTKAGITSITSNVSTQSYSTGLGAININGARERDNLLTYDGAVAVRIRASGDSVGTPDLDAVQEVQVLSTNYPAEYGRSIGGQIRIITKSGGDRFHGSLYEYLQNPVLNANSWVRNDNANNSNPNYPAALKTNSVAPFTFNQFGFVFDGPLYVPKVLPKGKVFFLYSEAFVHNPSLSTETDAVPNAAFRTGDFSSLITGNPKTNHYIADPKLAPLVCDVANGGPGCFPGNIIPQSRLSPNGVGLLTAFPTPTPGFQIGANNLLETARYPIHQEIDSGNLDIIPTDKDYIRFRFIHFFYYEVNPFATSNYDIVPRIYNRPNQTGSLDWVHTFGPHSTNEVLFTASHDAARLSIDTSTGTYNRAAYGINYPYLFPQGKDLPNKIPTIAFDTTGITTLDGSTYPSHSQGEIFDYADTFTRIIGNHILRAGGLYERAGENDDDQIAFSNGTTGQTNNQNGKFDFSSLTTGGTGYDLANAALGIFNTYSEIGPRNETPSRANMFEFFAQDSWKATPKLHLEYGIRYSSIHPFYSLWNNAGTFDPAFYNANTAVQVSPSTGNPIAGSGDPLDGTVLFGNGFPSSANGHVAIASTGQYNNLFHNLPRGYIHVQKLLLQPRVGIAYSLNSKTVLRTGFGRYTSRQGTSDSVFLGGFAPLQQVVSISGGSADNPGGTAAATGSYPTLAGEINQQSPQPEAYIWNVSVERELGFDTVADISYVGRHALHQQFEADVNQAPAGSAYLPTGTNGVNAYRPYKGYAAITEVYQGDTAFYQGLQIDVNHRFSHGLGFGVAYTFAHSRDCGSFQKNFLPNADDTKGLCGTADYDVRQVLVLNSVYRIPFRSHSRIANEALGGWQLSQAYQFQTGTPLEVLTTQDIAGVGAGFQGQFLQITPGANLRGNGKFSNGTDSNFWFNTTNSDGSKIFTTPTLGTFTTQHNRNILYGPGQDSFNASLQKRFMTYKEQFLSFRFDAFDFPNHPNLSAPDSTYTDAAFGRVTSKTGQRAMQASLRYSF</sequence>
<evidence type="ECO:0000313" key="6">
    <source>
        <dbReference type="Proteomes" id="UP000584867"/>
    </source>
</evidence>
<dbReference type="RefSeq" id="WP_184252629.1">
    <property type="nucleotide sequence ID" value="NZ_JACHIO010000002.1"/>
</dbReference>
<evidence type="ECO:0000256" key="3">
    <source>
        <dbReference type="ARBA" id="ARBA00023237"/>
    </source>
</evidence>
<dbReference type="SUPFAM" id="SSF49464">
    <property type="entry name" value="Carboxypeptidase regulatory domain-like"/>
    <property type="match status" value="1"/>
</dbReference>
<proteinExistence type="predicted"/>
<dbReference type="InterPro" id="IPR057601">
    <property type="entry name" value="Oar-like_b-barrel"/>
</dbReference>
<comment type="subcellular location">
    <subcellularLocation>
        <location evidence="1">Cell outer membrane</location>
    </subcellularLocation>
</comment>
<gene>
    <name evidence="5" type="ORF">HDF15_000448</name>
</gene>
<accession>A0A7W7ZLG0</accession>
<protein>
    <recommendedName>
        <fullName evidence="4">TonB-dependent transporter Oar-like beta-barrel domain-containing protein</fullName>
    </recommendedName>
</protein>
<dbReference type="Pfam" id="PF13620">
    <property type="entry name" value="CarboxypepD_reg"/>
    <property type="match status" value="1"/>
</dbReference>
<evidence type="ECO:0000313" key="5">
    <source>
        <dbReference type="EMBL" id="MBB5062121.1"/>
    </source>
</evidence>
<dbReference type="GO" id="GO:0009279">
    <property type="term" value="C:cell outer membrane"/>
    <property type="evidence" value="ECO:0007669"/>
    <property type="project" value="UniProtKB-SubCell"/>
</dbReference>
<dbReference type="Pfam" id="PF25183">
    <property type="entry name" value="OMP_b-brl_4"/>
    <property type="match status" value="1"/>
</dbReference>
<keyword evidence="3" id="KW-0998">Cell outer membrane</keyword>
<comment type="caution">
    <text evidence="5">The sequence shown here is derived from an EMBL/GenBank/DDBJ whole genome shotgun (WGS) entry which is preliminary data.</text>
</comment>